<dbReference type="SUPFAM" id="SSF51197">
    <property type="entry name" value="Clavaminate synthase-like"/>
    <property type="match status" value="1"/>
</dbReference>
<keyword evidence="10" id="KW-1185">Reference proteome</keyword>
<evidence type="ECO:0000256" key="2">
    <source>
        <dbReference type="ARBA" id="ARBA00008654"/>
    </source>
</evidence>
<dbReference type="InterPro" id="IPR003819">
    <property type="entry name" value="TauD/TfdA-like"/>
</dbReference>
<feature type="domain" description="Gamma-butyrobetaine hydroxylase-like N-terminal" evidence="8">
    <location>
        <begin position="13"/>
        <end position="83"/>
    </location>
</feature>
<keyword evidence="3" id="KW-0479">Metal-binding</keyword>
<feature type="domain" description="TauD/TfdA-like" evidence="7">
    <location>
        <begin position="119"/>
        <end position="353"/>
    </location>
</feature>
<comment type="similarity">
    <text evidence="2">Belongs to the gamma-BBH/TMLD family.</text>
</comment>
<name>A0ABU5EKE7_9PROT</name>
<protein>
    <submittedName>
        <fullName evidence="9">TauD/TfdA family dioxygenase</fullName>
    </submittedName>
</protein>
<evidence type="ECO:0000259" key="8">
    <source>
        <dbReference type="Pfam" id="PF06155"/>
    </source>
</evidence>
<keyword evidence="6" id="KW-0408">Iron</keyword>
<dbReference type="Pfam" id="PF06155">
    <property type="entry name" value="GBBH-like_N"/>
    <property type="match status" value="1"/>
</dbReference>
<dbReference type="GO" id="GO:0051213">
    <property type="term" value="F:dioxygenase activity"/>
    <property type="evidence" value="ECO:0007669"/>
    <property type="project" value="UniProtKB-KW"/>
</dbReference>
<dbReference type="CDD" id="cd00250">
    <property type="entry name" value="CAS_like"/>
    <property type="match status" value="1"/>
</dbReference>
<evidence type="ECO:0000259" key="7">
    <source>
        <dbReference type="Pfam" id="PF02668"/>
    </source>
</evidence>
<dbReference type="InterPro" id="IPR042098">
    <property type="entry name" value="TauD-like_sf"/>
</dbReference>
<evidence type="ECO:0000256" key="3">
    <source>
        <dbReference type="ARBA" id="ARBA00022723"/>
    </source>
</evidence>
<evidence type="ECO:0000256" key="6">
    <source>
        <dbReference type="ARBA" id="ARBA00023004"/>
    </source>
</evidence>
<dbReference type="PANTHER" id="PTHR10696:SF25">
    <property type="entry name" value="OXIDOREDUCTASE AIM17-RELATED"/>
    <property type="match status" value="1"/>
</dbReference>
<gene>
    <name evidence="9" type="ORF">SMD27_22315</name>
</gene>
<dbReference type="Gene3D" id="3.60.130.10">
    <property type="entry name" value="Clavaminate synthase-like"/>
    <property type="match status" value="1"/>
</dbReference>
<dbReference type="Gene3D" id="3.30.2020.30">
    <property type="match status" value="1"/>
</dbReference>
<dbReference type="InterPro" id="IPR050411">
    <property type="entry name" value="AlphaKG_dependent_hydroxylases"/>
</dbReference>
<dbReference type="InterPro" id="IPR010376">
    <property type="entry name" value="GBBH-like_N"/>
</dbReference>
<organism evidence="9 10">
    <name type="scientific">Dongia soli</name>
    <dbReference type="NCBI Taxonomy" id="600628"/>
    <lineage>
        <taxon>Bacteria</taxon>
        <taxon>Pseudomonadati</taxon>
        <taxon>Pseudomonadota</taxon>
        <taxon>Alphaproteobacteria</taxon>
        <taxon>Rhodospirillales</taxon>
        <taxon>Dongiaceae</taxon>
        <taxon>Dongia</taxon>
    </lineage>
</organism>
<comment type="cofactor">
    <cofactor evidence="1">
        <name>Fe(2+)</name>
        <dbReference type="ChEBI" id="CHEBI:29033"/>
    </cofactor>
</comment>
<dbReference type="Pfam" id="PF02668">
    <property type="entry name" value="TauD"/>
    <property type="match status" value="1"/>
</dbReference>
<keyword evidence="5" id="KW-0560">Oxidoreductase</keyword>
<evidence type="ECO:0000313" key="10">
    <source>
        <dbReference type="Proteomes" id="UP001279642"/>
    </source>
</evidence>
<evidence type="ECO:0000313" key="9">
    <source>
        <dbReference type="EMBL" id="MDY0885591.1"/>
    </source>
</evidence>
<reference evidence="9 10" key="1">
    <citation type="journal article" date="2016" name="Antonie Van Leeuwenhoek">
        <title>Dongia soli sp. nov., isolated from soil from Dokdo, Korea.</title>
        <authorList>
            <person name="Kim D.U."/>
            <person name="Lee H."/>
            <person name="Kim H."/>
            <person name="Kim S.G."/>
            <person name="Ka J.O."/>
        </authorList>
    </citation>
    <scope>NUCLEOTIDE SEQUENCE [LARGE SCALE GENOMIC DNA]</scope>
    <source>
        <strain evidence="9 10">D78</strain>
    </source>
</reference>
<keyword evidence="4 9" id="KW-0223">Dioxygenase</keyword>
<evidence type="ECO:0000256" key="1">
    <source>
        <dbReference type="ARBA" id="ARBA00001954"/>
    </source>
</evidence>
<dbReference type="EMBL" id="JAXCLW010000011">
    <property type="protein sequence ID" value="MDY0885591.1"/>
    <property type="molecule type" value="Genomic_DNA"/>
</dbReference>
<dbReference type="Proteomes" id="UP001279642">
    <property type="component" value="Unassembled WGS sequence"/>
</dbReference>
<accession>A0ABU5EKE7</accession>
<dbReference type="PANTHER" id="PTHR10696">
    <property type="entry name" value="GAMMA-BUTYROBETAINE HYDROXYLASE-RELATED"/>
    <property type="match status" value="1"/>
</dbReference>
<proteinExistence type="inferred from homology"/>
<sequence>MSQIELLESPTLRLAVQFPDGTTRSIHPLWLRERCTSNTSIDQGTGQRLYNPSELDPQLRLIAVNRTGSDELTVLFSDGHTSRFSEAALAAEAAMRPDNDGLPARLAWNASLATLPEADWQEQPSDALRFDIAEKLLRYGFVVLHNVPRVSLALFGVAESFGFVRDTNFGRHFDVRSVPDANDLAYSSLALDPHVDNPYREPSPGIQLLHCLINETQGGLSTLVDGLACSEALRQHDPDAYRLLTSIPVRFQFTDRDAEHVAWQPHVKLDERGVFQAIHISPRLDFAPLLPPDELHAFYAARRQLDSLLKSAEFEIRFRLGGGDLVMFDNRRLLHGRTAFDTREGKRHLQGCYIDIDGPRSLYRVLSRSQARQRRAAE</sequence>
<dbReference type="RefSeq" id="WP_320510662.1">
    <property type="nucleotide sequence ID" value="NZ_JAXCLW010000011.1"/>
</dbReference>
<comment type="caution">
    <text evidence="9">The sequence shown here is derived from an EMBL/GenBank/DDBJ whole genome shotgun (WGS) entry which is preliminary data.</text>
</comment>
<evidence type="ECO:0000256" key="4">
    <source>
        <dbReference type="ARBA" id="ARBA00022964"/>
    </source>
</evidence>
<evidence type="ECO:0000256" key="5">
    <source>
        <dbReference type="ARBA" id="ARBA00023002"/>
    </source>
</evidence>
<dbReference type="InterPro" id="IPR038492">
    <property type="entry name" value="GBBH-like_N_sf"/>
</dbReference>